<feature type="transmembrane region" description="Helical" evidence="7">
    <location>
        <begin position="408"/>
        <end position="430"/>
    </location>
</feature>
<evidence type="ECO:0000256" key="6">
    <source>
        <dbReference type="ARBA" id="ARBA00023136"/>
    </source>
</evidence>
<keyword evidence="10" id="KW-1185">Reference proteome</keyword>
<dbReference type="PANTHER" id="PTHR33362:SF5">
    <property type="entry name" value="C4-DICARBOXYLATE TRAP TRANSPORTER LARGE PERMEASE PROTEIN DCTM"/>
    <property type="match status" value="1"/>
</dbReference>
<feature type="transmembrane region" description="Helical" evidence="7">
    <location>
        <begin position="141"/>
        <end position="164"/>
    </location>
</feature>
<accession>A0A917TBH7</accession>
<evidence type="ECO:0000256" key="5">
    <source>
        <dbReference type="ARBA" id="ARBA00022989"/>
    </source>
</evidence>
<evidence type="ECO:0000313" key="9">
    <source>
        <dbReference type="EMBL" id="GGM16636.1"/>
    </source>
</evidence>
<comment type="similarity">
    <text evidence="7">Belongs to the TRAP transporter large permease family.</text>
</comment>
<evidence type="ECO:0000256" key="2">
    <source>
        <dbReference type="ARBA" id="ARBA00022475"/>
    </source>
</evidence>
<evidence type="ECO:0000256" key="7">
    <source>
        <dbReference type="RuleBase" id="RU369079"/>
    </source>
</evidence>
<comment type="caution">
    <text evidence="7">Lacks conserved residue(s) required for the propagation of feature annotation.</text>
</comment>
<name>A0A917TBH7_9RHOB</name>
<protein>
    <recommendedName>
        <fullName evidence="7">TRAP transporter large permease protein</fullName>
    </recommendedName>
</protein>
<dbReference type="InterPro" id="IPR010656">
    <property type="entry name" value="DctM"/>
</dbReference>
<comment type="subunit">
    <text evidence="7">The complex comprises the extracytoplasmic solute receptor protein and the two transmembrane proteins.</text>
</comment>
<feature type="transmembrane region" description="Helical" evidence="7">
    <location>
        <begin position="362"/>
        <end position="388"/>
    </location>
</feature>
<evidence type="ECO:0000256" key="3">
    <source>
        <dbReference type="ARBA" id="ARBA00022519"/>
    </source>
</evidence>
<keyword evidence="6 7" id="KW-0472">Membrane</keyword>
<evidence type="ECO:0000256" key="1">
    <source>
        <dbReference type="ARBA" id="ARBA00004429"/>
    </source>
</evidence>
<dbReference type="GO" id="GO:0005886">
    <property type="term" value="C:plasma membrane"/>
    <property type="evidence" value="ECO:0007669"/>
    <property type="project" value="UniProtKB-SubCell"/>
</dbReference>
<evidence type="ECO:0000256" key="4">
    <source>
        <dbReference type="ARBA" id="ARBA00022692"/>
    </source>
</evidence>
<feature type="transmembrane region" description="Helical" evidence="7">
    <location>
        <begin position="230"/>
        <end position="263"/>
    </location>
</feature>
<dbReference type="Proteomes" id="UP000649829">
    <property type="component" value="Unassembled WGS sequence"/>
</dbReference>
<dbReference type="PIRSF" id="PIRSF006066">
    <property type="entry name" value="HI0050"/>
    <property type="match status" value="1"/>
</dbReference>
<feature type="domain" description="TRAP C4-dicarboxylate transport system permease DctM subunit" evidence="8">
    <location>
        <begin position="11"/>
        <end position="426"/>
    </location>
</feature>
<keyword evidence="7" id="KW-0813">Transport</keyword>
<feature type="transmembrane region" description="Helical" evidence="7">
    <location>
        <begin position="329"/>
        <end position="355"/>
    </location>
</feature>
<dbReference type="InterPro" id="IPR004681">
    <property type="entry name" value="TRAP_DctM"/>
</dbReference>
<dbReference type="RefSeq" id="WP_028288698.1">
    <property type="nucleotide sequence ID" value="NZ_BMLF01000008.1"/>
</dbReference>
<comment type="subcellular location">
    <subcellularLocation>
        <location evidence="1 7">Cell inner membrane</location>
        <topology evidence="1 7">Multi-pass membrane protein</topology>
    </subcellularLocation>
</comment>
<keyword evidence="3 7" id="KW-0997">Cell inner membrane</keyword>
<dbReference type="GO" id="GO:0022857">
    <property type="term" value="F:transmembrane transporter activity"/>
    <property type="evidence" value="ECO:0007669"/>
    <property type="project" value="UniProtKB-UniRule"/>
</dbReference>
<feature type="transmembrane region" description="Helical" evidence="7">
    <location>
        <begin position="176"/>
        <end position="196"/>
    </location>
</feature>
<reference evidence="9" key="2">
    <citation type="submission" date="2020-09" db="EMBL/GenBank/DDBJ databases">
        <authorList>
            <person name="Sun Q."/>
            <person name="Zhou Y."/>
        </authorList>
    </citation>
    <scope>NUCLEOTIDE SEQUENCE</scope>
    <source>
        <strain evidence="9">CGMCC 1.6293</strain>
    </source>
</reference>
<dbReference type="Pfam" id="PF06808">
    <property type="entry name" value="DctM"/>
    <property type="match status" value="1"/>
</dbReference>
<organism evidence="9 10">
    <name type="scientific">Pseudooceanicola nanhaiensis</name>
    <dbReference type="NCBI Taxonomy" id="375761"/>
    <lineage>
        <taxon>Bacteria</taxon>
        <taxon>Pseudomonadati</taxon>
        <taxon>Pseudomonadota</taxon>
        <taxon>Alphaproteobacteria</taxon>
        <taxon>Rhodobacterales</taxon>
        <taxon>Paracoccaceae</taxon>
        <taxon>Pseudooceanicola</taxon>
    </lineage>
</organism>
<comment type="caution">
    <text evidence="9">The sequence shown here is derived from an EMBL/GenBank/DDBJ whole genome shotgun (WGS) entry which is preliminary data.</text>
</comment>
<feature type="transmembrane region" description="Helical" evidence="7">
    <location>
        <begin position="284"/>
        <end position="309"/>
    </location>
</feature>
<dbReference type="NCBIfam" id="TIGR00786">
    <property type="entry name" value="dctM"/>
    <property type="match status" value="1"/>
</dbReference>
<reference evidence="9" key="1">
    <citation type="journal article" date="2014" name="Int. J. Syst. Evol. Microbiol.">
        <title>Complete genome sequence of Corynebacterium casei LMG S-19264T (=DSM 44701T), isolated from a smear-ripened cheese.</title>
        <authorList>
            <consortium name="US DOE Joint Genome Institute (JGI-PGF)"/>
            <person name="Walter F."/>
            <person name="Albersmeier A."/>
            <person name="Kalinowski J."/>
            <person name="Ruckert C."/>
        </authorList>
    </citation>
    <scope>NUCLEOTIDE SEQUENCE</scope>
    <source>
        <strain evidence="9">CGMCC 1.6293</strain>
    </source>
</reference>
<feature type="transmembrane region" description="Helical" evidence="7">
    <location>
        <begin position="64"/>
        <end position="87"/>
    </location>
</feature>
<evidence type="ECO:0000259" key="8">
    <source>
        <dbReference type="Pfam" id="PF06808"/>
    </source>
</evidence>
<dbReference type="PANTHER" id="PTHR33362">
    <property type="entry name" value="SIALIC ACID TRAP TRANSPORTER PERMEASE PROTEIN SIAT-RELATED"/>
    <property type="match status" value="1"/>
</dbReference>
<keyword evidence="5 7" id="KW-1133">Transmembrane helix</keyword>
<keyword evidence="2" id="KW-1003">Cell membrane</keyword>
<proteinExistence type="inferred from homology"/>
<comment type="function">
    <text evidence="7">Part of the tripartite ATP-independent periplasmic (TRAP) transport system.</text>
</comment>
<keyword evidence="4 7" id="KW-0812">Transmembrane</keyword>
<gene>
    <name evidence="9" type="ORF">GCM10011534_43200</name>
</gene>
<dbReference type="EMBL" id="BMLF01000008">
    <property type="protein sequence ID" value="GGM16636.1"/>
    <property type="molecule type" value="Genomic_DNA"/>
</dbReference>
<evidence type="ECO:0000313" key="10">
    <source>
        <dbReference type="Proteomes" id="UP000649829"/>
    </source>
</evidence>
<feature type="transmembrane region" description="Helical" evidence="7">
    <location>
        <begin position="99"/>
        <end position="129"/>
    </location>
</feature>
<dbReference type="AlphaFoldDB" id="A0A917TBH7"/>
<sequence>MTPLVIGFLSLGGLLVLLAMRVHVGIALGAVSLLGMWAIRGPKAAVAAVADLPYQFVAHWTLSAVPLFLLMGAIVFHTGLTASLYTAARNWLNFLPGGLAIATNAAGAGFAAVSGSSLASAAAIGRIAIPEMLRAKYDPGLTAAVVAASGTIGSLIPPSILLVIYGTFTEQPIGELLIAGILPGLLTAAVYTVLILTRCVANPKLAPKVQETVSWSEKWASLRETWPVPVLFFAVVVSIYAGIATATEAAAVGAFVALLIAVLQRRLTKRAMFESIMEAVTSTGSIFFVAMGAILLTRLLALSGIPFWMVQQLNASEVDPLVFLLGVSIIYFILGMFLDPIGLMLVTLPVLYPLFEAMDMNLIWVGILVIKYLEIGLLTPPVGLNVYVVKGVAGDRIALGTIFKGVTWFLLAELVVLTLLISFPAISLWLPSLIVK</sequence>